<organism evidence="2 3">
    <name type="scientific">Planococcus shixiaomingii</name>
    <dbReference type="NCBI Taxonomy" id="3058393"/>
    <lineage>
        <taxon>Bacteria</taxon>
        <taxon>Bacillati</taxon>
        <taxon>Bacillota</taxon>
        <taxon>Bacilli</taxon>
        <taxon>Bacillales</taxon>
        <taxon>Caryophanaceae</taxon>
        <taxon>Planococcus</taxon>
    </lineage>
</organism>
<keyword evidence="1" id="KW-1133">Transmembrane helix</keyword>
<reference evidence="2 3" key="1">
    <citation type="submission" date="2023-06" db="EMBL/GenBank/DDBJ databases">
        <title>Novel species in genus Planococcus.</title>
        <authorList>
            <person name="Ning S."/>
        </authorList>
    </citation>
    <scope>NUCLEOTIDE SEQUENCE [LARGE SCALE GENOMIC DNA]</scope>
    <source>
        <strain evidence="2 3">N028</strain>
    </source>
</reference>
<accession>A0ABT8MZ88</accession>
<dbReference type="Proteomes" id="UP001172055">
    <property type="component" value="Unassembled WGS sequence"/>
</dbReference>
<dbReference type="Pfam" id="PF13789">
    <property type="entry name" value="DUF4181"/>
    <property type="match status" value="1"/>
</dbReference>
<dbReference type="EMBL" id="JAUJWV010000001">
    <property type="protein sequence ID" value="MDN7240959.1"/>
    <property type="molecule type" value="Genomic_DNA"/>
</dbReference>
<dbReference type="InterPro" id="IPR025441">
    <property type="entry name" value="DUF4181"/>
</dbReference>
<keyword evidence="1" id="KW-0812">Transmembrane</keyword>
<evidence type="ECO:0000313" key="3">
    <source>
        <dbReference type="Proteomes" id="UP001172055"/>
    </source>
</evidence>
<comment type="caution">
    <text evidence="2">The sequence shown here is derived from an EMBL/GenBank/DDBJ whole genome shotgun (WGS) entry which is preliminary data.</text>
</comment>
<evidence type="ECO:0000313" key="2">
    <source>
        <dbReference type="EMBL" id="MDN7240959.1"/>
    </source>
</evidence>
<gene>
    <name evidence="2" type="ORF">QWY14_04115</name>
</gene>
<proteinExistence type="predicted"/>
<dbReference type="RefSeq" id="WP_301722853.1">
    <property type="nucleotide sequence ID" value="NZ_JAUJWV010000001.1"/>
</dbReference>
<feature type="transmembrane region" description="Helical" evidence="1">
    <location>
        <begin position="117"/>
        <end position="135"/>
    </location>
</feature>
<protein>
    <submittedName>
        <fullName evidence="2">DUF4181 domain-containing protein</fullName>
    </submittedName>
</protein>
<evidence type="ECO:0000256" key="1">
    <source>
        <dbReference type="SAM" id="Phobius"/>
    </source>
</evidence>
<keyword evidence="3" id="KW-1185">Reference proteome</keyword>
<feature type="transmembrane region" description="Helical" evidence="1">
    <location>
        <begin position="52"/>
        <end position="71"/>
    </location>
</feature>
<feature type="transmembrane region" description="Helical" evidence="1">
    <location>
        <begin position="78"/>
        <end position="97"/>
    </location>
</feature>
<keyword evidence="1" id="KW-0472">Membrane</keyword>
<sequence>MYWIKFVLFIIVVFLVISLVQASIRKIFNIEKEKKSLFSYSYVNKTHQNIDLAIRILSMIVYAVILHFLIFKEFSFNLFLIAMTLLTIIDHLVKALFEWKYSENPKQAILTISEMSILVIVLLITIQFDLFHLLLS</sequence>
<name>A0ABT8MZ88_9BACL</name>